<comment type="caution">
    <text evidence="6">The sequence shown here is derived from an EMBL/GenBank/DDBJ whole genome shotgun (WGS) entry which is preliminary data.</text>
</comment>
<keyword evidence="2 4" id="KW-0863">Zinc-finger</keyword>
<evidence type="ECO:0000313" key="7">
    <source>
        <dbReference type="Proteomes" id="UP000579406"/>
    </source>
</evidence>
<keyword evidence="6" id="KW-0436">Ligase</keyword>
<sequence length="111" mass="12446">KDTGCLICMDAVDSQSSYRTMVCPACKHAWFHRACIQGQALHAGTFSFQCPLCRDRDVFQPEMLNMGIRIPSRLPAWETTGAFEALGERHSRCYASECLCPRGWEQAEAEG</sequence>
<dbReference type="InterPro" id="IPR001841">
    <property type="entry name" value="Znf_RING"/>
</dbReference>
<feature type="non-terminal residue" evidence="6">
    <location>
        <position position="111"/>
    </location>
</feature>
<name>A0A7K9TM52_9AVES</name>
<evidence type="ECO:0000313" key="6">
    <source>
        <dbReference type="EMBL" id="NXI49579.1"/>
    </source>
</evidence>
<dbReference type="Pfam" id="PF13639">
    <property type="entry name" value="zf-RING_2"/>
    <property type="match status" value="1"/>
</dbReference>
<evidence type="ECO:0000256" key="3">
    <source>
        <dbReference type="ARBA" id="ARBA00022833"/>
    </source>
</evidence>
<evidence type="ECO:0000256" key="1">
    <source>
        <dbReference type="ARBA" id="ARBA00022723"/>
    </source>
</evidence>
<dbReference type="PANTHER" id="PTHR12420:SF47">
    <property type="entry name" value="PHD FINGER PROTEIN 7"/>
    <property type="match status" value="1"/>
</dbReference>
<organism evidence="6 7">
    <name type="scientific">Chloroceryle aenea</name>
    <name type="common">American pygmy kingfisher</name>
    <dbReference type="NCBI Taxonomy" id="176938"/>
    <lineage>
        <taxon>Eukaryota</taxon>
        <taxon>Metazoa</taxon>
        <taxon>Chordata</taxon>
        <taxon>Craniata</taxon>
        <taxon>Vertebrata</taxon>
        <taxon>Euteleostomi</taxon>
        <taxon>Archelosauria</taxon>
        <taxon>Archosauria</taxon>
        <taxon>Dinosauria</taxon>
        <taxon>Saurischia</taxon>
        <taxon>Theropoda</taxon>
        <taxon>Coelurosauria</taxon>
        <taxon>Aves</taxon>
        <taxon>Neognathae</taxon>
        <taxon>Neoaves</taxon>
        <taxon>Telluraves</taxon>
        <taxon>Coraciimorphae</taxon>
        <taxon>Coraciiformes</taxon>
        <taxon>Cerylidae</taxon>
        <taxon>Chloroceryle</taxon>
    </lineage>
</organism>
<dbReference type="EMBL" id="VWZY01001042">
    <property type="protein sequence ID" value="NXI49579.1"/>
    <property type="molecule type" value="Genomic_DNA"/>
</dbReference>
<dbReference type="GO" id="GO:0005634">
    <property type="term" value="C:nucleus"/>
    <property type="evidence" value="ECO:0007669"/>
    <property type="project" value="TreeGrafter"/>
</dbReference>
<evidence type="ECO:0000256" key="4">
    <source>
        <dbReference type="PROSITE-ProRule" id="PRU00175"/>
    </source>
</evidence>
<dbReference type="InterPro" id="IPR051188">
    <property type="entry name" value="PHD-type_Zinc_Finger"/>
</dbReference>
<dbReference type="InterPro" id="IPR013083">
    <property type="entry name" value="Znf_RING/FYVE/PHD"/>
</dbReference>
<dbReference type="Proteomes" id="UP000579406">
    <property type="component" value="Unassembled WGS sequence"/>
</dbReference>
<dbReference type="AlphaFoldDB" id="A0A7K9TM52"/>
<dbReference type="SMART" id="SM00184">
    <property type="entry name" value="RING"/>
    <property type="match status" value="1"/>
</dbReference>
<keyword evidence="1" id="KW-0479">Metal-binding</keyword>
<dbReference type="PANTHER" id="PTHR12420">
    <property type="entry name" value="PHD FINGER PROTEIN"/>
    <property type="match status" value="1"/>
</dbReference>
<gene>
    <name evidence="6" type="primary">G2e3_0</name>
    <name evidence="6" type="ORF">CHLAEN_R11935</name>
</gene>
<dbReference type="InterPro" id="IPR019786">
    <property type="entry name" value="Zinc_finger_PHD-type_CS"/>
</dbReference>
<feature type="non-terminal residue" evidence="6">
    <location>
        <position position="1"/>
    </location>
</feature>
<evidence type="ECO:0000259" key="5">
    <source>
        <dbReference type="PROSITE" id="PS50089"/>
    </source>
</evidence>
<reference evidence="6 7" key="1">
    <citation type="submission" date="2019-09" db="EMBL/GenBank/DDBJ databases">
        <title>Bird 10,000 Genomes (B10K) Project - Family phase.</title>
        <authorList>
            <person name="Zhang G."/>
        </authorList>
    </citation>
    <scope>NUCLEOTIDE SEQUENCE [LARGE SCALE GENOMIC DNA]</scope>
    <source>
        <strain evidence="6">B10K-DU-001-61</strain>
        <tissue evidence="6">Muscle</tissue>
    </source>
</reference>
<dbReference type="SUPFAM" id="SSF57850">
    <property type="entry name" value="RING/U-box"/>
    <property type="match status" value="1"/>
</dbReference>
<dbReference type="PROSITE" id="PS50089">
    <property type="entry name" value="ZF_RING_2"/>
    <property type="match status" value="1"/>
</dbReference>
<keyword evidence="3" id="KW-0862">Zinc</keyword>
<protein>
    <submittedName>
        <fullName evidence="6">G2E3 ligase</fullName>
    </submittedName>
</protein>
<dbReference type="PROSITE" id="PS01359">
    <property type="entry name" value="ZF_PHD_1"/>
    <property type="match status" value="1"/>
</dbReference>
<dbReference type="GO" id="GO:0008270">
    <property type="term" value="F:zinc ion binding"/>
    <property type="evidence" value="ECO:0007669"/>
    <property type="project" value="UniProtKB-KW"/>
</dbReference>
<evidence type="ECO:0000256" key="2">
    <source>
        <dbReference type="ARBA" id="ARBA00022771"/>
    </source>
</evidence>
<dbReference type="Gene3D" id="3.30.40.10">
    <property type="entry name" value="Zinc/RING finger domain, C3HC4 (zinc finger)"/>
    <property type="match status" value="2"/>
</dbReference>
<accession>A0A7K9TM52</accession>
<proteinExistence type="predicted"/>
<keyword evidence="7" id="KW-1185">Reference proteome</keyword>
<feature type="domain" description="RING-type" evidence="5">
    <location>
        <begin position="5"/>
        <end position="54"/>
    </location>
</feature>
<dbReference type="GO" id="GO:0016874">
    <property type="term" value="F:ligase activity"/>
    <property type="evidence" value="ECO:0007669"/>
    <property type="project" value="UniProtKB-KW"/>
</dbReference>
<dbReference type="OrthoDB" id="512616at2759"/>